<proteinExistence type="predicted"/>
<keyword evidence="2" id="KW-1185">Reference proteome</keyword>
<dbReference type="EMBL" id="UZAH01032575">
    <property type="protein sequence ID" value="VDP22639.1"/>
    <property type="molecule type" value="Genomic_DNA"/>
</dbReference>
<dbReference type="AlphaFoldDB" id="A0A183GF15"/>
<reference evidence="3" key="2">
    <citation type="submission" date="2019-09" db="UniProtKB">
        <authorList>
            <consortium name="WormBaseParasite"/>
        </authorList>
    </citation>
    <scope>IDENTIFICATION</scope>
</reference>
<organism evidence="2 3">
    <name type="scientific">Heligmosomoides polygyrus</name>
    <name type="common">Parasitic roundworm</name>
    <dbReference type="NCBI Taxonomy" id="6339"/>
    <lineage>
        <taxon>Eukaryota</taxon>
        <taxon>Metazoa</taxon>
        <taxon>Ecdysozoa</taxon>
        <taxon>Nematoda</taxon>
        <taxon>Chromadorea</taxon>
        <taxon>Rhabditida</taxon>
        <taxon>Rhabditina</taxon>
        <taxon>Rhabditomorpha</taxon>
        <taxon>Strongyloidea</taxon>
        <taxon>Heligmosomidae</taxon>
        <taxon>Heligmosomoides</taxon>
    </lineage>
</organism>
<accession>A0A3P8FGH2</accession>
<evidence type="ECO:0000313" key="1">
    <source>
        <dbReference type="EMBL" id="VDP22639.1"/>
    </source>
</evidence>
<dbReference type="WBParaSite" id="HPBE_0002096301-mRNA-1">
    <property type="protein sequence ID" value="HPBE_0002096301-mRNA-1"/>
    <property type="gene ID" value="HPBE_0002096301"/>
</dbReference>
<accession>A0A183GF15</accession>
<reference evidence="1 2" key="1">
    <citation type="submission" date="2018-11" db="EMBL/GenBank/DDBJ databases">
        <authorList>
            <consortium name="Pathogen Informatics"/>
        </authorList>
    </citation>
    <scope>NUCLEOTIDE SEQUENCE [LARGE SCALE GENOMIC DNA]</scope>
</reference>
<dbReference type="OrthoDB" id="78669at2759"/>
<evidence type="ECO:0000313" key="3">
    <source>
        <dbReference type="WBParaSite" id="HPBE_0002096301-mRNA-1"/>
    </source>
</evidence>
<sequence>MLPVCFQHVADPVMASPRWSPVTMFTCALSLTYVCYSGQGLEEHSVTSGIIITVSASILASVSLTSSSSLKCRGGELIGMSDTGIPLFAYKEVFLQKTSRSPILFFKSYLAGQLRVISAMATEESRCHLSHLTAESFFGPAKYDGQRASAKAIPVKLKASAFDAAFM</sequence>
<name>A0A183GF15_HELPZ</name>
<dbReference type="Proteomes" id="UP000050761">
    <property type="component" value="Unassembled WGS sequence"/>
</dbReference>
<protein>
    <submittedName>
        <fullName evidence="3">Secreted protein</fullName>
    </submittedName>
</protein>
<gene>
    <name evidence="1" type="ORF">HPBE_LOCUS20962</name>
</gene>
<evidence type="ECO:0000313" key="2">
    <source>
        <dbReference type="Proteomes" id="UP000050761"/>
    </source>
</evidence>